<feature type="region of interest" description="Disordered" evidence="2">
    <location>
        <begin position="22"/>
        <end position="54"/>
    </location>
</feature>
<dbReference type="PANTHER" id="PTHR33376:SF4">
    <property type="entry name" value="SIALIC ACID-BINDING PERIPLASMIC PROTEIN SIAP"/>
    <property type="match status" value="1"/>
</dbReference>
<dbReference type="InterPro" id="IPR018389">
    <property type="entry name" value="DctP_fam"/>
</dbReference>
<accession>G5HNM0</accession>
<evidence type="ECO:0000256" key="3">
    <source>
        <dbReference type="SAM" id="SignalP"/>
    </source>
</evidence>
<dbReference type="InterPro" id="IPR038404">
    <property type="entry name" value="TRAP_DctP_sf"/>
</dbReference>
<dbReference type="CDD" id="cd13603">
    <property type="entry name" value="PBP2_TRAP_Siap_TeaA_like"/>
    <property type="match status" value="1"/>
</dbReference>
<dbReference type="PATRIC" id="fig|742733.3.peg.4339"/>
<dbReference type="EMBL" id="ADLJ01000033">
    <property type="protein sequence ID" value="EHE97063.1"/>
    <property type="molecule type" value="Genomic_DNA"/>
</dbReference>
<sequence length="360" mass="39907">MKKLVAMGLALTIAFGLTACSGGNSSQTKTDGSASKTETTAEPSKDGGNTQAAVTEDAGTVEAKELKVSHVFAETHPVHKAYLQASDELFEKTGGRYKLTIYPNGTYGNYTDSITACQMGTLDIACLDSASDWLEAGGVLFAPYCFDSYEHWQKYKESDLCTQMRDEISKAVGGIKQLNMYNFGFRNLTANKEIRTLADFDGLTLRCVNFEPYSTLKDVFNVAITSIPIEDVYMSLQTGVADCEENPVTQIVTMKFYEVQDYLIMTQHMLACSSTIINENLWNSLTEEDQGIFAEVFTNMGNNVDKMTVENETALIDECVSNGMTLIDDVDTAPFKENALKVVDNYSAWKDWYNQIQDMK</sequence>
<keyword evidence="1 3" id="KW-0732">Signal</keyword>
<reference evidence="4 5" key="1">
    <citation type="submission" date="2011-08" db="EMBL/GenBank/DDBJ databases">
        <title>The Genome Sequence of Clostridium citroniae WAL-17108.</title>
        <authorList>
            <consortium name="The Broad Institute Genome Sequencing Platform"/>
            <person name="Earl A."/>
            <person name="Ward D."/>
            <person name="Feldgarden M."/>
            <person name="Gevers D."/>
            <person name="Finegold S.M."/>
            <person name="Summanen P.H."/>
            <person name="Molitoris D.R."/>
            <person name="Vaisanen M.L."/>
            <person name="Daigneault M."/>
            <person name="Allen-Vercoe E."/>
            <person name="Young S.K."/>
            <person name="Zeng Q."/>
            <person name="Gargeya S."/>
            <person name="Fitzgerald M."/>
            <person name="Haas B."/>
            <person name="Abouelleil A."/>
            <person name="Alvarado L."/>
            <person name="Arachchi H.M."/>
            <person name="Berlin A."/>
            <person name="Brown A."/>
            <person name="Chapman S.B."/>
            <person name="Chen Z."/>
            <person name="Dunbar C."/>
            <person name="Freedman E."/>
            <person name="Gearin G."/>
            <person name="Gellesch M."/>
            <person name="Goldberg J."/>
            <person name="Griggs A."/>
            <person name="Gujja S."/>
            <person name="Heiman D."/>
            <person name="Howarth C."/>
            <person name="Larson L."/>
            <person name="Lui A."/>
            <person name="MacDonald P.J.P."/>
            <person name="Montmayeur A."/>
            <person name="Murphy C."/>
            <person name="Neiman D."/>
            <person name="Pearson M."/>
            <person name="Priest M."/>
            <person name="Roberts A."/>
            <person name="Saif S."/>
            <person name="Shea T."/>
            <person name="Shenoy N."/>
            <person name="Sisk P."/>
            <person name="Stolte C."/>
            <person name="Sykes S."/>
            <person name="Wortman J."/>
            <person name="Nusbaum C."/>
            <person name="Birren B."/>
        </authorList>
    </citation>
    <scope>NUCLEOTIDE SEQUENCE [LARGE SCALE GENOMIC DNA]</scope>
    <source>
        <strain evidence="4 5">WAL-17108</strain>
    </source>
</reference>
<evidence type="ECO:0000313" key="5">
    <source>
        <dbReference type="Proteomes" id="UP000003763"/>
    </source>
</evidence>
<evidence type="ECO:0000256" key="2">
    <source>
        <dbReference type="SAM" id="MobiDB-lite"/>
    </source>
</evidence>
<feature type="signal peptide" evidence="3">
    <location>
        <begin position="1"/>
        <end position="19"/>
    </location>
</feature>
<name>G5HNM0_9FIRM</name>
<dbReference type="GO" id="GO:0055085">
    <property type="term" value="P:transmembrane transport"/>
    <property type="evidence" value="ECO:0007669"/>
    <property type="project" value="InterPro"/>
</dbReference>
<dbReference type="PROSITE" id="PS51257">
    <property type="entry name" value="PROKAR_LIPOPROTEIN"/>
    <property type="match status" value="1"/>
</dbReference>
<feature type="chain" id="PRO_5039440071" description="DctP family TRAP transporter solute receptor" evidence="3">
    <location>
        <begin position="20"/>
        <end position="360"/>
    </location>
</feature>
<feature type="compositionally biased region" description="Polar residues" evidence="2">
    <location>
        <begin position="22"/>
        <end position="53"/>
    </location>
</feature>
<evidence type="ECO:0000313" key="4">
    <source>
        <dbReference type="EMBL" id="EHE97063.1"/>
    </source>
</evidence>
<dbReference type="NCBIfam" id="NF037995">
    <property type="entry name" value="TRAP_S1"/>
    <property type="match status" value="1"/>
</dbReference>
<dbReference type="PANTHER" id="PTHR33376">
    <property type="match status" value="1"/>
</dbReference>
<dbReference type="RefSeq" id="WP_007866367.1">
    <property type="nucleotide sequence ID" value="NZ_JH376426.1"/>
</dbReference>
<evidence type="ECO:0008006" key="6">
    <source>
        <dbReference type="Google" id="ProtNLM"/>
    </source>
</evidence>
<dbReference type="eggNOG" id="COG1638">
    <property type="taxonomic scope" value="Bacteria"/>
</dbReference>
<dbReference type="HOGENOM" id="CLU_036176_4_1_9"/>
<dbReference type="Proteomes" id="UP000003763">
    <property type="component" value="Unassembled WGS sequence"/>
</dbReference>
<protein>
    <recommendedName>
        <fullName evidence="6">DctP family TRAP transporter solute receptor</fullName>
    </recommendedName>
</protein>
<proteinExistence type="predicted"/>
<evidence type="ECO:0000256" key="1">
    <source>
        <dbReference type="ARBA" id="ARBA00022729"/>
    </source>
</evidence>
<dbReference type="AlphaFoldDB" id="G5HNM0"/>
<dbReference type="Gene3D" id="3.40.190.170">
    <property type="entry name" value="Bacterial extracellular solute-binding protein, family 7"/>
    <property type="match status" value="1"/>
</dbReference>
<organism evidence="4 5">
    <name type="scientific">[Clostridium] citroniae WAL-17108</name>
    <dbReference type="NCBI Taxonomy" id="742733"/>
    <lineage>
        <taxon>Bacteria</taxon>
        <taxon>Bacillati</taxon>
        <taxon>Bacillota</taxon>
        <taxon>Clostridia</taxon>
        <taxon>Lachnospirales</taxon>
        <taxon>Lachnospiraceae</taxon>
        <taxon>Enterocloster</taxon>
    </lineage>
</organism>
<comment type="caution">
    <text evidence="4">The sequence shown here is derived from an EMBL/GenBank/DDBJ whole genome shotgun (WGS) entry which is preliminary data.</text>
</comment>
<gene>
    <name evidence="4" type="ORF">HMPREF9469_04182</name>
</gene>
<dbReference type="Pfam" id="PF03480">
    <property type="entry name" value="DctP"/>
    <property type="match status" value="1"/>
</dbReference>